<keyword evidence="2" id="KW-1185">Reference proteome</keyword>
<comment type="caution">
    <text evidence="1">The sequence shown here is derived from an EMBL/GenBank/DDBJ whole genome shotgun (WGS) entry which is preliminary data.</text>
</comment>
<reference evidence="1 2" key="1">
    <citation type="journal article" date="2013" name="Nat. Commun.">
        <title>The evolution and pathogenic mechanisms of the rice sheath blight pathogen.</title>
        <authorList>
            <person name="Zheng A."/>
            <person name="Lin R."/>
            <person name="Xu L."/>
            <person name="Qin P."/>
            <person name="Tang C."/>
            <person name="Ai P."/>
            <person name="Zhang D."/>
            <person name="Liu Y."/>
            <person name="Sun Z."/>
            <person name="Feng H."/>
            <person name="Wang Y."/>
            <person name="Chen Y."/>
            <person name="Liang X."/>
            <person name="Fu R."/>
            <person name="Li Q."/>
            <person name="Zhang J."/>
            <person name="Yu X."/>
            <person name="Xie Z."/>
            <person name="Ding L."/>
            <person name="Guan P."/>
            <person name="Tang J."/>
            <person name="Liang Y."/>
            <person name="Wang S."/>
            <person name="Deng Q."/>
            <person name="Li S."/>
            <person name="Zhu J."/>
            <person name="Wang L."/>
            <person name="Liu H."/>
            <person name="Li P."/>
        </authorList>
    </citation>
    <scope>NUCLEOTIDE SEQUENCE [LARGE SCALE GENOMIC DNA]</scope>
    <source>
        <strain evidence="2">AG-1 IA</strain>
    </source>
</reference>
<name>L8WH09_THACA</name>
<protein>
    <submittedName>
        <fullName evidence="1">Uncharacterized protein</fullName>
    </submittedName>
</protein>
<dbReference type="AlphaFoldDB" id="L8WH09"/>
<dbReference type="Proteomes" id="UP000011668">
    <property type="component" value="Unassembled WGS sequence"/>
</dbReference>
<gene>
    <name evidence="1" type="ORF">AG1IA_09953</name>
</gene>
<accession>L8WH09</accession>
<organism evidence="1 2">
    <name type="scientific">Thanatephorus cucumeris (strain AG1-IA)</name>
    <name type="common">Rice sheath blight fungus</name>
    <name type="synonym">Rhizoctonia solani</name>
    <dbReference type="NCBI Taxonomy" id="983506"/>
    <lineage>
        <taxon>Eukaryota</taxon>
        <taxon>Fungi</taxon>
        <taxon>Dikarya</taxon>
        <taxon>Basidiomycota</taxon>
        <taxon>Agaricomycotina</taxon>
        <taxon>Agaricomycetes</taxon>
        <taxon>Cantharellales</taxon>
        <taxon>Ceratobasidiaceae</taxon>
        <taxon>Rhizoctonia</taxon>
        <taxon>Rhizoctonia solani AG-1</taxon>
    </lineage>
</organism>
<evidence type="ECO:0000313" key="2">
    <source>
        <dbReference type="Proteomes" id="UP000011668"/>
    </source>
</evidence>
<proteinExistence type="predicted"/>
<dbReference type="HOGENOM" id="CLU_1603864_0_0_1"/>
<sequence length="166" mass="19008">MGSDEFHMLLYVLCTTHGYRASLSLDTIGRPSAHESTHLFPGSRVLYIGSQVRLCGIPRLHNIGRSGIIHPTANGGHNAFRSASFHGFIDRRHDWRFQDNWCGRTVEEARGSRPLYVFQIMTVDQRLRQSWISECDSRHDSEQLMYDQDELGSDDASCFNRHSALR</sequence>
<dbReference type="EMBL" id="AFRT01004549">
    <property type="protein sequence ID" value="ELU36017.1"/>
    <property type="molecule type" value="Genomic_DNA"/>
</dbReference>
<evidence type="ECO:0000313" key="1">
    <source>
        <dbReference type="EMBL" id="ELU36017.1"/>
    </source>
</evidence>